<evidence type="ECO:0000256" key="1">
    <source>
        <dbReference type="SAM" id="MobiDB-lite"/>
    </source>
</evidence>
<protein>
    <submittedName>
        <fullName evidence="2">Uncharacterized protein</fullName>
    </submittedName>
</protein>
<proteinExistence type="predicted"/>
<name>A0AAV9JTQ9_9PEZI</name>
<keyword evidence="3" id="KW-1185">Reference proteome</keyword>
<reference evidence="2 3" key="1">
    <citation type="submission" date="2021-11" db="EMBL/GenBank/DDBJ databases">
        <title>Black yeast isolated from Biological Soil Crust.</title>
        <authorList>
            <person name="Kurbessoian T."/>
        </authorList>
    </citation>
    <scope>NUCLEOTIDE SEQUENCE [LARGE SCALE GENOMIC DNA]</scope>
    <source>
        <strain evidence="2 3">CCFEE 5522</strain>
    </source>
</reference>
<dbReference type="EMBL" id="JAVFHQ010000006">
    <property type="protein sequence ID" value="KAK4548914.1"/>
    <property type="molecule type" value="Genomic_DNA"/>
</dbReference>
<sequence>MKKLLSLFKERSFPPLPHFHKREKKEEEEEEDSLPPKFRNVPAGYGGTFERTHADIPLIGTHGCESCLGVYFTIDKKRCFVAHICPRIEASDGGTGGLRVPDKLTYSQLKQQVRSRLEDAAAYDNWPAPSEAMRSSLVMACKLQATDSRVHADTVVGNCAAEAVTEWLCFPKGPKGHVLMKPLRHGGFVVGQTGDVEEYCDDEFDPRSREPVTVESVIRQPHVAHWAFSV</sequence>
<dbReference type="AlphaFoldDB" id="A0AAV9JTQ9"/>
<dbReference type="Proteomes" id="UP001324427">
    <property type="component" value="Unassembled WGS sequence"/>
</dbReference>
<accession>A0AAV9JTQ9</accession>
<feature type="region of interest" description="Disordered" evidence="1">
    <location>
        <begin position="16"/>
        <end position="37"/>
    </location>
</feature>
<comment type="caution">
    <text evidence="2">The sequence shown here is derived from an EMBL/GenBank/DDBJ whole genome shotgun (WGS) entry which is preliminary data.</text>
</comment>
<evidence type="ECO:0000313" key="3">
    <source>
        <dbReference type="Proteomes" id="UP001324427"/>
    </source>
</evidence>
<evidence type="ECO:0000313" key="2">
    <source>
        <dbReference type="EMBL" id="KAK4548914.1"/>
    </source>
</evidence>
<gene>
    <name evidence="2" type="ORF">LTR36_008687</name>
</gene>
<organism evidence="2 3">
    <name type="scientific">Oleoguttula mirabilis</name>
    <dbReference type="NCBI Taxonomy" id="1507867"/>
    <lineage>
        <taxon>Eukaryota</taxon>
        <taxon>Fungi</taxon>
        <taxon>Dikarya</taxon>
        <taxon>Ascomycota</taxon>
        <taxon>Pezizomycotina</taxon>
        <taxon>Dothideomycetes</taxon>
        <taxon>Dothideomycetidae</taxon>
        <taxon>Mycosphaerellales</taxon>
        <taxon>Teratosphaeriaceae</taxon>
        <taxon>Oleoguttula</taxon>
    </lineage>
</organism>